<dbReference type="GO" id="GO:0031505">
    <property type="term" value="P:fungal-type cell wall organization"/>
    <property type="evidence" value="ECO:0007669"/>
    <property type="project" value="TreeGrafter"/>
</dbReference>
<evidence type="ECO:0000256" key="4">
    <source>
        <dbReference type="ARBA" id="ARBA00023157"/>
    </source>
</evidence>
<accession>A0A2T3ABM7</accession>
<sequence length="440" mass="46849">MRLAAFSLLGLASTAHSISTISAYGNKFFYENGTQFFIKGVAYQLTEDDPLLDKTQCSLDASLMAELGANTIRVYHVDASSDHSDCMTVLADAGIYVLADLDTFDTYILPDSPYWNQTQYEKFAAVMDEFQQYDNTLGFFVGNEVIAMASQSMAAPFIKAAARDMKAYRDSKNYRAIPVGYSAADIAELRPMLQDYLTCGGNSSDNVDFFSLNSYEWCGETSYSTSGYATLESEAVNFPVPIFFSETGCNTVPPRTFEDQAAIFGDDMVNDWSGSIIYEWIEETNNYGLISYGPAAGTSTGSDIVGGYTRSGTPTPVSPDFDNLKTQWATLTPTGIMSSDMTTGTLSTRTCPASSTGTAAWLVNGNVALPTVGETLYNGAYTTSVPTGTNAGSASGTAASDESSSSSSSSTAKSLGAMSSSVNKVSIILVGLTLLLAVGL</sequence>
<dbReference type="FunFam" id="3.20.20.80:FF:000038">
    <property type="entry name" value="1,3-beta-glucanosyltransferase"/>
    <property type="match status" value="1"/>
</dbReference>
<dbReference type="GO" id="GO:0042124">
    <property type="term" value="F:1,3-beta-glucanosyltransferase activity"/>
    <property type="evidence" value="ECO:0007669"/>
    <property type="project" value="TreeGrafter"/>
</dbReference>
<dbReference type="PANTHER" id="PTHR31468:SF8">
    <property type="entry name" value="1,3-BETA-GLUCANOSYLTRANSFERASE GAS2"/>
    <property type="match status" value="1"/>
</dbReference>
<dbReference type="SUPFAM" id="SSF51445">
    <property type="entry name" value="(Trans)glycosidases"/>
    <property type="match status" value="1"/>
</dbReference>
<keyword evidence="6" id="KW-0336">GPI-anchor</keyword>
<dbReference type="OrthoDB" id="421038at2759"/>
<dbReference type="Proteomes" id="UP000241462">
    <property type="component" value="Unassembled WGS sequence"/>
</dbReference>
<evidence type="ECO:0000256" key="1">
    <source>
        <dbReference type="ARBA" id="ARBA00004609"/>
    </source>
</evidence>
<keyword evidence="6" id="KW-0472">Membrane</keyword>
<evidence type="ECO:0000313" key="9">
    <source>
        <dbReference type="Proteomes" id="UP000241462"/>
    </source>
</evidence>
<dbReference type="Pfam" id="PF03198">
    <property type="entry name" value="Glyco_hydro_72"/>
    <property type="match status" value="1"/>
</dbReference>
<feature type="chain" id="PRO_5015373023" description="1,3-beta-glucanosyltransferase" evidence="6">
    <location>
        <begin position="18"/>
        <end position="440"/>
    </location>
</feature>
<evidence type="ECO:0000256" key="5">
    <source>
        <dbReference type="ARBA" id="ARBA00023180"/>
    </source>
</evidence>
<gene>
    <name evidence="8" type="ORF">BD289DRAFT_481647</name>
</gene>
<name>A0A2T3ABM7_9PEZI</name>
<comment type="subcellular location">
    <subcellularLocation>
        <location evidence="1 6">Cell membrane</location>
        <topology evidence="1 6">Lipid-anchor</topology>
        <topology evidence="1 6">GPI-anchor</topology>
    </subcellularLocation>
</comment>
<dbReference type="GO" id="GO:0098552">
    <property type="term" value="C:side of membrane"/>
    <property type="evidence" value="ECO:0007669"/>
    <property type="project" value="UniProtKB-KW"/>
</dbReference>
<dbReference type="GO" id="GO:0005886">
    <property type="term" value="C:plasma membrane"/>
    <property type="evidence" value="ECO:0007669"/>
    <property type="project" value="UniProtKB-SubCell"/>
</dbReference>
<proteinExistence type="inferred from homology"/>
<dbReference type="InterPro" id="IPR017853">
    <property type="entry name" value="GH"/>
</dbReference>
<evidence type="ECO:0000256" key="2">
    <source>
        <dbReference type="ARBA" id="ARBA00007528"/>
    </source>
</evidence>
<keyword evidence="4" id="KW-1015">Disulfide bond</keyword>
<evidence type="ECO:0000313" key="8">
    <source>
        <dbReference type="EMBL" id="PSR90533.1"/>
    </source>
</evidence>
<organism evidence="8 9">
    <name type="scientific">Coniella lustricola</name>
    <dbReference type="NCBI Taxonomy" id="2025994"/>
    <lineage>
        <taxon>Eukaryota</taxon>
        <taxon>Fungi</taxon>
        <taxon>Dikarya</taxon>
        <taxon>Ascomycota</taxon>
        <taxon>Pezizomycotina</taxon>
        <taxon>Sordariomycetes</taxon>
        <taxon>Sordariomycetidae</taxon>
        <taxon>Diaporthales</taxon>
        <taxon>Schizoparmaceae</taxon>
        <taxon>Coniella</taxon>
    </lineage>
</organism>
<keyword evidence="6" id="KW-0449">Lipoprotein</keyword>
<dbReference type="InterPro" id="IPR004886">
    <property type="entry name" value="Glucanosyltransferase"/>
</dbReference>
<comment type="similarity">
    <text evidence="2 6">Belongs to the glycosyl hydrolase 72 family.</text>
</comment>
<dbReference type="GO" id="GO:0071970">
    <property type="term" value="P:fungal-type cell wall (1-&gt;3)-beta-D-glucan biosynthetic process"/>
    <property type="evidence" value="ECO:0007669"/>
    <property type="project" value="TreeGrafter"/>
</dbReference>
<evidence type="ECO:0000256" key="3">
    <source>
        <dbReference type="ARBA" id="ARBA00022729"/>
    </source>
</evidence>
<keyword evidence="3 6" id="KW-0732">Signal</keyword>
<protein>
    <recommendedName>
        <fullName evidence="6">1,3-beta-glucanosyltransferase</fullName>
        <ecNumber evidence="6">2.4.1.-</ecNumber>
    </recommendedName>
</protein>
<keyword evidence="9" id="KW-1185">Reference proteome</keyword>
<keyword evidence="5" id="KW-0325">Glycoprotein</keyword>
<evidence type="ECO:0000256" key="6">
    <source>
        <dbReference type="RuleBase" id="RU361209"/>
    </source>
</evidence>
<evidence type="ECO:0000256" key="7">
    <source>
        <dbReference type="SAM" id="MobiDB-lite"/>
    </source>
</evidence>
<reference evidence="8 9" key="1">
    <citation type="journal article" date="2018" name="Mycol. Prog.">
        <title>Coniella lustricola, a new species from submerged detritus.</title>
        <authorList>
            <person name="Raudabaugh D.B."/>
            <person name="Iturriaga T."/>
            <person name="Carver A."/>
            <person name="Mondo S."/>
            <person name="Pangilinan J."/>
            <person name="Lipzen A."/>
            <person name="He G."/>
            <person name="Amirebrahimi M."/>
            <person name="Grigoriev I.V."/>
            <person name="Miller A.N."/>
        </authorList>
    </citation>
    <scope>NUCLEOTIDE SEQUENCE [LARGE SCALE GENOMIC DNA]</scope>
    <source>
        <strain evidence="8 9">B22-T-1</strain>
    </source>
</reference>
<dbReference type="AlphaFoldDB" id="A0A2T3ABM7"/>
<dbReference type="Gene3D" id="3.20.20.80">
    <property type="entry name" value="Glycosidases"/>
    <property type="match status" value="1"/>
</dbReference>
<dbReference type="InParanoid" id="A0A2T3ABM7"/>
<keyword evidence="6" id="KW-0808">Transferase</keyword>
<feature type="signal peptide" evidence="6">
    <location>
        <begin position="1"/>
        <end position="17"/>
    </location>
</feature>
<dbReference type="EMBL" id="KZ678418">
    <property type="protein sequence ID" value="PSR90533.1"/>
    <property type="molecule type" value="Genomic_DNA"/>
</dbReference>
<feature type="region of interest" description="Disordered" evidence="7">
    <location>
        <begin position="388"/>
        <end position="413"/>
    </location>
</feature>
<dbReference type="PANTHER" id="PTHR31468">
    <property type="entry name" value="1,3-BETA-GLUCANOSYLTRANSFERASE GAS1"/>
    <property type="match status" value="1"/>
</dbReference>
<comment type="function">
    <text evidence="6">Splits internally a 1,3-beta-glucan molecule and transfers the newly generated reducing end (the donor) to the non-reducing end of another 1,3-beta-glucan molecule (the acceptor) forming a 1,3-beta linkage, resulting in the elongation of 1,3-beta-glucan chains in the cell wall.</text>
</comment>
<dbReference type="EC" id="2.4.1.-" evidence="6"/>